<dbReference type="AlphaFoldDB" id="A0A3M6QX02"/>
<evidence type="ECO:0000313" key="1">
    <source>
        <dbReference type="EMBL" id="RMX07431.1"/>
    </source>
</evidence>
<accession>A0A3M6QX02</accession>
<name>A0A3M6QX02_9BURK</name>
<protein>
    <submittedName>
        <fullName evidence="1">ArsR family transcriptional regulator</fullName>
    </submittedName>
</protein>
<sequence length="100" mass="11152">MKKAYATALSEDRRLNILRILAELPAWRANSSTLYTLLAQWGHHPSRDQVKSELRWLADQQLLELDEIAGGSVLVATLTERGEDVAAARIVVDGVKRARS</sequence>
<dbReference type="EMBL" id="RDQK01000020">
    <property type="protein sequence ID" value="RMX07431.1"/>
    <property type="molecule type" value="Genomic_DNA"/>
</dbReference>
<reference evidence="1 2" key="1">
    <citation type="submission" date="2018-10" db="EMBL/GenBank/DDBJ databases">
        <title>Comamonadaceae CDC group NO-1 genome sequencing and assembly.</title>
        <authorList>
            <person name="Bernier A.-M."/>
            <person name="Bernard K."/>
        </authorList>
    </citation>
    <scope>NUCLEOTIDE SEQUENCE [LARGE SCALE GENOMIC DNA]</scope>
    <source>
        <strain evidence="1 2">NML180581</strain>
    </source>
</reference>
<dbReference type="Proteomes" id="UP000281171">
    <property type="component" value="Unassembled WGS sequence"/>
</dbReference>
<gene>
    <name evidence="1" type="ORF">EBQ24_08840</name>
</gene>
<comment type="caution">
    <text evidence="1">The sequence shown here is derived from an EMBL/GenBank/DDBJ whole genome shotgun (WGS) entry which is preliminary data.</text>
</comment>
<evidence type="ECO:0000313" key="2">
    <source>
        <dbReference type="Proteomes" id="UP000281171"/>
    </source>
</evidence>
<proteinExistence type="predicted"/>
<dbReference type="RefSeq" id="WP_122248569.1">
    <property type="nucleotide sequence ID" value="NZ_RDQK01000020.1"/>
</dbReference>
<organism evidence="1 2">
    <name type="scientific">Allofranklinella schreckenbergeri</name>
    <dbReference type="NCBI Taxonomy" id="1076744"/>
    <lineage>
        <taxon>Bacteria</taxon>
        <taxon>Pseudomonadati</taxon>
        <taxon>Pseudomonadota</taxon>
        <taxon>Betaproteobacteria</taxon>
        <taxon>Burkholderiales</taxon>
        <taxon>Comamonadaceae</taxon>
        <taxon>Allofranklinella</taxon>
    </lineage>
</organism>